<evidence type="ECO:0000256" key="3">
    <source>
        <dbReference type="SAM" id="SignalP"/>
    </source>
</evidence>
<feature type="region of interest" description="Disordered" evidence="2">
    <location>
        <begin position="25"/>
        <end position="118"/>
    </location>
</feature>
<feature type="compositionally biased region" description="Low complexity" evidence="2">
    <location>
        <begin position="77"/>
        <end position="88"/>
    </location>
</feature>
<dbReference type="Proteomes" id="UP000732380">
    <property type="component" value="Unassembled WGS sequence"/>
</dbReference>
<dbReference type="EMBL" id="SRQM01000124">
    <property type="protein sequence ID" value="KAG6117844.1"/>
    <property type="molecule type" value="Genomic_DNA"/>
</dbReference>
<feature type="domain" description="FAS1" evidence="4">
    <location>
        <begin position="111"/>
        <end position="251"/>
    </location>
</feature>
<dbReference type="PANTHER" id="PTHR28156:SF1">
    <property type="entry name" value="FAS1 DOMAIN-CONTAINING PROTEIN YDR262W"/>
    <property type="match status" value="1"/>
</dbReference>
<dbReference type="AlphaFoldDB" id="A0A9P7TRQ2"/>
<evidence type="ECO:0000313" key="5">
    <source>
        <dbReference type="EMBL" id="KAG6117844.1"/>
    </source>
</evidence>
<sequence>MIPRDPLFALFALHAAAAAISTPSLIGTSTSKNFPRQAQHAIMSSEHDKKSPTVPPTVPPTDAHPARSAPKIKILHPSSSSSSPSSSSLPKTPPAKDNIPHDKYAPQPQTSVSLSDTIGPHRSISSFSSFTRMNASLAVLLADLSANLTVLAPLNSAIDSLSRKPWEGSSDDTDGADGPDRASRNMDTFMRAHLLGVAPWREGQKVKTLGGREIWWEGRAGVRVVCPDGIEVERVGGRVGNGELWILKGVLKYT</sequence>
<dbReference type="InterPro" id="IPR000782">
    <property type="entry name" value="FAS1_domain"/>
</dbReference>
<keyword evidence="6" id="KW-1185">Reference proteome</keyword>
<feature type="signal peptide" evidence="3">
    <location>
        <begin position="1"/>
        <end position="19"/>
    </location>
</feature>
<dbReference type="InterPro" id="IPR036378">
    <property type="entry name" value="FAS1_dom_sf"/>
</dbReference>
<dbReference type="SUPFAM" id="SSF82153">
    <property type="entry name" value="FAS1 domain"/>
    <property type="match status" value="1"/>
</dbReference>
<organism evidence="5 6">
    <name type="scientific">Claviceps humidiphila</name>
    <dbReference type="NCBI Taxonomy" id="1294629"/>
    <lineage>
        <taxon>Eukaryota</taxon>
        <taxon>Fungi</taxon>
        <taxon>Dikarya</taxon>
        <taxon>Ascomycota</taxon>
        <taxon>Pezizomycotina</taxon>
        <taxon>Sordariomycetes</taxon>
        <taxon>Hypocreomycetidae</taxon>
        <taxon>Hypocreales</taxon>
        <taxon>Clavicipitaceae</taxon>
        <taxon>Claviceps</taxon>
    </lineage>
</organism>
<dbReference type="PROSITE" id="PS50213">
    <property type="entry name" value="FAS1"/>
    <property type="match status" value="1"/>
</dbReference>
<dbReference type="InterPro" id="IPR040200">
    <property type="entry name" value="Mug57-like"/>
</dbReference>
<gene>
    <name evidence="5" type="ORF">E4U13_000764</name>
</gene>
<proteinExistence type="predicted"/>
<name>A0A9P7TRQ2_9HYPO</name>
<feature type="compositionally biased region" description="Polar residues" evidence="2">
    <location>
        <begin position="107"/>
        <end position="116"/>
    </location>
</feature>
<feature type="compositionally biased region" description="Polar residues" evidence="2">
    <location>
        <begin position="25"/>
        <end position="36"/>
    </location>
</feature>
<accession>A0A9P7TRQ2</accession>
<feature type="chain" id="PRO_5040386850" description="FAS1 domain-containing protein" evidence="3">
    <location>
        <begin position="20"/>
        <end position="254"/>
    </location>
</feature>
<dbReference type="PANTHER" id="PTHR28156">
    <property type="entry name" value="FAS1 DOMAIN-CONTAINING PROTEIN YDR262W"/>
    <property type="match status" value="1"/>
</dbReference>
<keyword evidence="1 3" id="KW-0732">Signal</keyword>
<comment type="caution">
    <text evidence="5">The sequence shown here is derived from an EMBL/GenBank/DDBJ whole genome shotgun (WGS) entry which is preliminary data.</text>
</comment>
<evidence type="ECO:0000259" key="4">
    <source>
        <dbReference type="PROSITE" id="PS50213"/>
    </source>
</evidence>
<evidence type="ECO:0000256" key="1">
    <source>
        <dbReference type="ARBA" id="ARBA00022729"/>
    </source>
</evidence>
<evidence type="ECO:0000313" key="6">
    <source>
        <dbReference type="Proteomes" id="UP000732380"/>
    </source>
</evidence>
<feature type="region of interest" description="Disordered" evidence="2">
    <location>
        <begin position="161"/>
        <end position="183"/>
    </location>
</feature>
<protein>
    <recommendedName>
        <fullName evidence="4">FAS1 domain-containing protein</fullName>
    </recommendedName>
</protein>
<evidence type="ECO:0000256" key="2">
    <source>
        <dbReference type="SAM" id="MobiDB-lite"/>
    </source>
</evidence>
<reference evidence="5 6" key="1">
    <citation type="journal article" date="2020" name="bioRxiv">
        <title>Whole genome comparisons of ergot fungi reveals the divergence and evolution of species within the genus Claviceps are the result of varying mechanisms driving genome evolution and host range expansion.</title>
        <authorList>
            <person name="Wyka S.A."/>
            <person name="Mondo S.J."/>
            <person name="Liu M."/>
            <person name="Dettman J."/>
            <person name="Nalam V."/>
            <person name="Broders K.D."/>
        </authorList>
    </citation>
    <scope>NUCLEOTIDE SEQUENCE [LARGE SCALE GENOMIC DNA]</scope>
    <source>
        <strain evidence="5 6">LM576</strain>
    </source>
</reference>